<evidence type="ECO:0000313" key="2">
    <source>
        <dbReference type="EMBL" id="TXD35436.1"/>
    </source>
</evidence>
<proteinExistence type="predicted"/>
<protein>
    <recommendedName>
        <fullName evidence="4">PilC beta-propeller domain-containing protein</fullName>
    </recommendedName>
</protein>
<dbReference type="Proteomes" id="UP000321412">
    <property type="component" value="Unassembled WGS sequence"/>
</dbReference>
<gene>
    <name evidence="2" type="ORF">FRC98_16610</name>
</gene>
<organism evidence="2 3">
    <name type="scientific">Lujinxingia vulgaris</name>
    <dbReference type="NCBI Taxonomy" id="2600176"/>
    <lineage>
        <taxon>Bacteria</taxon>
        <taxon>Deltaproteobacteria</taxon>
        <taxon>Bradymonadales</taxon>
        <taxon>Lujinxingiaceae</taxon>
        <taxon>Lujinxingia</taxon>
    </lineage>
</organism>
<name>A0A5C6X2U0_9DELT</name>
<feature type="region of interest" description="Disordered" evidence="1">
    <location>
        <begin position="1463"/>
        <end position="1494"/>
    </location>
</feature>
<evidence type="ECO:0000256" key="1">
    <source>
        <dbReference type="SAM" id="MobiDB-lite"/>
    </source>
</evidence>
<evidence type="ECO:0008006" key="4">
    <source>
        <dbReference type="Google" id="ProtNLM"/>
    </source>
</evidence>
<evidence type="ECO:0000313" key="3">
    <source>
        <dbReference type="Proteomes" id="UP000321412"/>
    </source>
</evidence>
<keyword evidence="3" id="KW-1185">Reference proteome</keyword>
<reference evidence="2 3" key="1">
    <citation type="submission" date="2019-08" db="EMBL/GenBank/DDBJ databases">
        <title>Bradymonadales sp. TMQ4.</title>
        <authorList>
            <person name="Liang Q."/>
        </authorList>
    </citation>
    <scope>NUCLEOTIDE SEQUENCE [LARGE SCALE GENOMIC DNA]</scope>
    <source>
        <strain evidence="2 3">TMQ4</strain>
    </source>
</reference>
<dbReference type="EMBL" id="VOSM01000009">
    <property type="protein sequence ID" value="TXD35436.1"/>
    <property type="molecule type" value="Genomic_DNA"/>
</dbReference>
<feature type="region of interest" description="Disordered" evidence="1">
    <location>
        <begin position="60"/>
        <end position="106"/>
    </location>
</feature>
<comment type="caution">
    <text evidence="2">The sequence shown here is derived from an EMBL/GenBank/DDBJ whole genome shotgun (WGS) entry which is preliminary data.</text>
</comment>
<dbReference type="RefSeq" id="WP_146982554.1">
    <property type="nucleotide sequence ID" value="NZ_VOSM01000009.1"/>
</dbReference>
<feature type="compositionally biased region" description="Low complexity" evidence="1">
    <location>
        <begin position="1482"/>
        <end position="1492"/>
    </location>
</feature>
<sequence>MNTKRQLLVSGLGLVMIAGAGLLLTSSPRAVHSQSPVELGIAQSPVVTIVMDTSASMQWTEEGEGRYPRMSMPSGDRPSGAHSDTWVPGTPLNLPGSARVDGSPVSGTPTTTMGPCMVWHPFDGGGSGHKCNDYVRPPACGDFSDCEGFESGKVTDWQEDALEDMVANPNMRLTDSNKPRHIQIKEILTGDMYLRRGSEERVGPGCWFVPRFRGASREEQVCCGSFDQNSWSCNNTGDRFEGLIDHDDPRPHYQEVYNEQESNGLLDAMGRTTIFSVAMFDGYRFNGTSSGGWDYPMNDIVTNEGSNVGDGIENLGCSSPPCYNLGLFRFIGPTRLALGADEMDNTSAYVQEAILNAGHISTRKAYLSGSVDNDGGKKKRPKGAQGNWEIPIFDYPLNRQPISMASPFAAVFHDLKHFYSYGQSSHGPFENSNTPSPLNPFVDDRYAACRPRHVVFFTDGFPEPEAPGGAGNGIGSESLNPAFGYDPAKYEYDVTETAILDMITQSESEMRAANDGQAIEERYAPRVHVLAVNLEEDSERRKNAIKKVATMAMRGGTCAQYYLPPEMIPLGSQSGVRDSAGNRPAGTCDPEDLSQPCLVPQEMGFTFQPPDGSAPFTCDHPALILNNNSKASLVSAFQLIFNEIAGSSGLAARTRPSITSYLDTDSEQGQYRLFSGMQIQGDNVFWKGVLNRKLYACDGSESLVTDAGTLDGLHEDVNRLRKAIGDPLDEPVVRTDVETDRRRVFTSFPAFLLSPGVEEVSGTGPVPGFFPMTYALSQVPTTEDEFGGTGLLAASNTGRVVGTRVRFEHGNLLSAFEEATQTADAFYNYWGVQDDPETGVTRETIMNGLVDEYRGRIGPKADRVLGAIYNSNPITVGPPDLDLPNDGYRAFRQQYAERRTMLYVSTLDGQLHAIYTGEDEVKGRDLPASLSTTVTERDNVAAADQREAWAYVPFSLHRKLQPNRQRAAQLMDGSPVVGDIRLCHANPALNTNRQACGAWTGQVPKAAQWRTVLLQGMGGVGEGYFALDVTRTGSGTEMPDPIVLWEFSREWEEHQLKKLDTWRYAPEDITAYDTELDTCRTALEDSVVGSVLCGIFGCDDGDEDDTPSPWELGFLGTSVSDPAMGMAAMRLGDGATAALQRPIAVFGAGLAPDRPEAPLSCVEDITGRAIYIVDLQTGTIIRRFVEYRTEDGDMQRFPSQMIGSPALYSDSPGEVATRGFIGDANGRMFRIDMTRPDPRDWEVQLFFDPAEQDSPWMIDLNAEYGTDVFGPAAYRPALYMNENRNLVVVYGLGTPGETSETNTVQAVIAIEEDFKVVEVTTGGVQQTVDDIVPTPLWRYFLEPRERLTGEPVVFDGDVFFTAYVEEEAACLAGTSRIYRLEGTPYDYESGPVDVEAKGAWTEYADGGSGSLDPSLFLLDTGDSDGVPRWFGPAQPALIRGLSITLGPVCNDVIDDEALGQTVSEKQAKKPQLTFTSVGNDSNGNPTTGNGATNTGGIGGFNIELEPPATRSVPLSWTIVGN</sequence>
<accession>A0A5C6X2U0</accession>
<dbReference type="OrthoDB" id="7156875at2"/>
<feature type="compositionally biased region" description="Polar residues" evidence="1">
    <location>
        <begin position="1472"/>
        <end position="1481"/>
    </location>
</feature>